<sequence length="176" mass="18709">MASHNLKRAIGIFSNRRDAEQAIAELKNKGFPMHKLSVITKSSGDDNGLDSQNLGQLSMTRVQGAKAGAITGSIGVGSLALIVGLASLLLPGIGQILAVESLLTTFLGSGIAATAGGLYGAIQGWLVPEEQAKIYSGRFNRGDYLIIMEVVENEILLAESVLKHWGIRTWRVYDAS</sequence>
<dbReference type="RefSeq" id="WP_190707391.1">
    <property type="nucleotide sequence ID" value="NZ_JAMPKX010000020.1"/>
</dbReference>
<organism evidence="2 3">
    <name type="scientific">Leptolyngbya subtilissima DQ-A4</name>
    <dbReference type="NCBI Taxonomy" id="2933933"/>
    <lineage>
        <taxon>Bacteria</taxon>
        <taxon>Bacillati</taxon>
        <taxon>Cyanobacteriota</taxon>
        <taxon>Cyanophyceae</taxon>
        <taxon>Leptolyngbyales</taxon>
        <taxon>Leptolyngbyaceae</taxon>
        <taxon>Leptolyngbya group</taxon>
        <taxon>Leptolyngbya</taxon>
    </lineage>
</organism>
<keyword evidence="1" id="KW-0472">Membrane</keyword>
<evidence type="ECO:0000313" key="2">
    <source>
        <dbReference type="EMBL" id="MEP0950096.1"/>
    </source>
</evidence>
<keyword evidence="1" id="KW-1133">Transmembrane helix</keyword>
<keyword evidence="1" id="KW-0812">Transmembrane</keyword>
<dbReference type="Proteomes" id="UP001482513">
    <property type="component" value="Unassembled WGS sequence"/>
</dbReference>
<proteinExistence type="predicted"/>
<reference evidence="2 3" key="1">
    <citation type="submission" date="2022-04" db="EMBL/GenBank/DDBJ databases">
        <title>Positive selection, recombination, and allopatry shape intraspecific diversity of widespread and dominant cyanobacteria.</title>
        <authorList>
            <person name="Wei J."/>
            <person name="Shu W."/>
            <person name="Hu C."/>
        </authorList>
    </citation>
    <scope>NUCLEOTIDE SEQUENCE [LARGE SCALE GENOMIC DNA]</scope>
    <source>
        <strain evidence="2 3">DQ-A4</strain>
    </source>
</reference>
<evidence type="ECO:0000313" key="3">
    <source>
        <dbReference type="Proteomes" id="UP001482513"/>
    </source>
</evidence>
<feature type="transmembrane region" description="Helical" evidence="1">
    <location>
        <begin position="67"/>
        <end position="90"/>
    </location>
</feature>
<name>A0ABV0KBD3_9CYAN</name>
<protein>
    <submittedName>
        <fullName evidence="2">General stress protein</fullName>
    </submittedName>
</protein>
<accession>A0ABV0KBD3</accession>
<feature type="transmembrane region" description="Helical" evidence="1">
    <location>
        <begin position="102"/>
        <end position="122"/>
    </location>
</feature>
<dbReference type="InterPro" id="IPR052948">
    <property type="entry name" value="Low_temp-induced_all0457"/>
</dbReference>
<gene>
    <name evidence="2" type="ORF">NC992_24700</name>
</gene>
<dbReference type="PANTHER" id="PTHR36109:SF2">
    <property type="entry name" value="MEMBRANE PROTEIN"/>
    <property type="match status" value="1"/>
</dbReference>
<dbReference type="PANTHER" id="PTHR36109">
    <property type="entry name" value="MEMBRANE PROTEIN-RELATED"/>
    <property type="match status" value="1"/>
</dbReference>
<comment type="caution">
    <text evidence="2">The sequence shown here is derived from an EMBL/GenBank/DDBJ whole genome shotgun (WGS) entry which is preliminary data.</text>
</comment>
<evidence type="ECO:0000256" key="1">
    <source>
        <dbReference type="SAM" id="Phobius"/>
    </source>
</evidence>
<keyword evidence="3" id="KW-1185">Reference proteome</keyword>
<dbReference type="EMBL" id="JAMPKX010000020">
    <property type="protein sequence ID" value="MEP0950096.1"/>
    <property type="molecule type" value="Genomic_DNA"/>
</dbReference>